<dbReference type="AlphaFoldDB" id="A0A0D0BZT8"/>
<keyword evidence="1" id="KW-0812">Transmembrane</keyword>
<sequence length="146" mass="16706">MDAIQTQFVDPVVNSACSCSCFLTIVHTILVLDQAMTFLTNADILLQRNWSLIVHLVAVGMPLEIYVYHRNHDLTSSVYLCYSSPRLVIPMYDYILTLALEVEHFWQSTPGFGSIFFYLNRYFTILGVLPSSLPLFWPEALIHNNT</sequence>
<protein>
    <submittedName>
        <fullName evidence="3">Unplaced genomic scaffold GYMLUscaffold_58, whole genome shotgun sequence</fullName>
    </submittedName>
</protein>
<proteinExistence type="predicted"/>
<name>A0A0D0BZT8_9AGAR</name>
<reference evidence="3 4" key="1">
    <citation type="submission" date="2014-04" db="EMBL/GenBank/DDBJ databases">
        <title>Evolutionary Origins and Diversification of the Mycorrhizal Mutualists.</title>
        <authorList>
            <consortium name="DOE Joint Genome Institute"/>
            <consortium name="Mycorrhizal Genomics Consortium"/>
            <person name="Kohler A."/>
            <person name="Kuo A."/>
            <person name="Nagy L.G."/>
            <person name="Floudas D."/>
            <person name="Copeland A."/>
            <person name="Barry K.W."/>
            <person name="Cichocki N."/>
            <person name="Veneault-Fourrey C."/>
            <person name="LaButti K."/>
            <person name="Lindquist E.A."/>
            <person name="Lipzen A."/>
            <person name="Lundell T."/>
            <person name="Morin E."/>
            <person name="Murat C."/>
            <person name="Riley R."/>
            <person name="Ohm R."/>
            <person name="Sun H."/>
            <person name="Tunlid A."/>
            <person name="Henrissat B."/>
            <person name="Grigoriev I.V."/>
            <person name="Hibbett D.S."/>
            <person name="Martin F."/>
        </authorList>
    </citation>
    <scope>NUCLEOTIDE SEQUENCE [LARGE SCALE GENOMIC DNA]</scope>
    <source>
        <strain evidence="3 4">FD-317 M1</strain>
    </source>
</reference>
<dbReference type="InterPro" id="IPR045340">
    <property type="entry name" value="DUF6533"/>
</dbReference>
<evidence type="ECO:0000313" key="3">
    <source>
        <dbReference type="EMBL" id="KIK55464.1"/>
    </source>
</evidence>
<keyword evidence="4" id="KW-1185">Reference proteome</keyword>
<feature type="domain" description="DUF6533" evidence="2">
    <location>
        <begin position="87"/>
        <end position="126"/>
    </location>
</feature>
<dbReference type="HOGENOM" id="CLU_1777667_0_0_1"/>
<evidence type="ECO:0000313" key="4">
    <source>
        <dbReference type="Proteomes" id="UP000053593"/>
    </source>
</evidence>
<accession>A0A0D0BZT8</accession>
<gene>
    <name evidence="3" type="ORF">GYMLUDRAFT_62577</name>
</gene>
<dbReference type="Pfam" id="PF20151">
    <property type="entry name" value="DUF6533"/>
    <property type="match status" value="1"/>
</dbReference>
<organism evidence="3 4">
    <name type="scientific">Collybiopsis luxurians FD-317 M1</name>
    <dbReference type="NCBI Taxonomy" id="944289"/>
    <lineage>
        <taxon>Eukaryota</taxon>
        <taxon>Fungi</taxon>
        <taxon>Dikarya</taxon>
        <taxon>Basidiomycota</taxon>
        <taxon>Agaricomycotina</taxon>
        <taxon>Agaricomycetes</taxon>
        <taxon>Agaricomycetidae</taxon>
        <taxon>Agaricales</taxon>
        <taxon>Marasmiineae</taxon>
        <taxon>Omphalotaceae</taxon>
        <taxon>Collybiopsis</taxon>
        <taxon>Collybiopsis luxurians</taxon>
    </lineage>
</organism>
<feature type="transmembrane region" description="Helical" evidence="1">
    <location>
        <begin position="12"/>
        <end position="32"/>
    </location>
</feature>
<evidence type="ECO:0000256" key="1">
    <source>
        <dbReference type="SAM" id="Phobius"/>
    </source>
</evidence>
<keyword evidence="1" id="KW-0472">Membrane</keyword>
<dbReference type="Proteomes" id="UP000053593">
    <property type="component" value="Unassembled WGS sequence"/>
</dbReference>
<evidence type="ECO:0000259" key="2">
    <source>
        <dbReference type="Pfam" id="PF20151"/>
    </source>
</evidence>
<keyword evidence="1" id="KW-1133">Transmembrane helix</keyword>
<dbReference type="EMBL" id="KN834806">
    <property type="protein sequence ID" value="KIK55464.1"/>
    <property type="molecule type" value="Genomic_DNA"/>
</dbReference>
<feature type="transmembrane region" description="Helical" evidence="1">
    <location>
        <begin position="52"/>
        <end position="69"/>
    </location>
</feature>
<dbReference type="OrthoDB" id="3261349at2759"/>